<evidence type="ECO:0000313" key="3">
    <source>
        <dbReference type="Proteomes" id="UP000886856"/>
    </source>
</evidence>
<feature type="domain" description="PhnB-like" evidence="1">
    <location>
        <begin position="2"/>
        <end position="122"/>
    </location>
</feature>
<reference evidence="2" key="1">
    <citation type="journal article" date="2021" name="PeerJ">
        <title>Extensive microbial diversity within the chicken gut microbiome revealed by metagenomics and culture.</title>
        <authorList>
            <person name="Gilroy R."/>
            <person name="Ravi A."/>
            <person name="Getino M."/>
            <person name="Pursley I."/>
            <person name="Horton D.L."/>
            <person name="Alikhan N.F."/>
            <person name="Baker D."/>
            <person name="Gharbi K."/>
            <person name="Hall N."/>
            <person name="Watson M."/>
            <person name="Adriaenssens E.M."/>
            <person name="Foster-Nyarko E."/>
            <person name="Jarju S."/>
            <person name="Secka A."/>
            <person name="Antonio M."/>
            <person name="Oren A."/>
            <person name="Chaudhuri R.R."/>
            <person name="La Ragione R."/>
            <person name="Hildebrand F."/>
            <person name="Pallen M.J."/>
        </authorList>
    </citation>
    <scope>NUCLEOTIDE SEQUENCE</scope>
    <source>
        <strain evidence="2">CHK171-505</strain>
    </source>
</reference>
<feature type="domain" description="PhnB-like" evidence="1">
    <location>
        <begin position="131"/>
        <end position="253"/>
    </location>
</feature>
<gene>
    <name evidence="2" type="ORF">H9948_03755</name>
</gene>
<dbReference type="InterPro" id="IPR028973">
    <property type="entry name" value="PhnB-like"/>
</dbReference>
<proteinExistence type="predicted"/>
<name>A0A9D2HYV2_9LACT</name>
<dbReference type="Proteomes" id="UP000886856">
    <property type="component" value="Unassembled WGS sequence"/>
</dbReference>
<dbReference type="Gene3D" id="3.30.720.100">
    <property type="match status" value="1"/>
</dbReference>
<dbReference type="EMBL" id="DWYW01000080">
    <property type="protein sequence ID" value="HJA89885.1"/>
    <property type="molecule type" value="Genomic_DNA"/>
</dbReference>
<dbReference type="SUPFAM" id="SSF54593">
    <property type="entry name" value="Glyoxalase/Bleomycin resistance protein/Dihydroxybiphenyl dioxygenase"/>
    <property type="match status" value="2"/>
</dbReference>
<organism evidence="2 3">
    <name type="scientific">Candidatus Jeotgalibaca merdavium</name>
    <dbReference type="NCBI Taxonomy" id="2838627"/>
    <lineage>
        <taxon>Bacteria</taxon>
        <taxon>Bacillati</taxon>
        <taxon>Bacillota</taxon>
        <taxon>Bacilli</taxon>
        <taxon>Lactobacillales</taxon>
        <taxon>Carnobacteriaceae</taxon>
        <taxon>Jeotgalibaca</taxon>
    </lineage>
</organism>
<dbReference type="InterPro" id="IPR029068">
    <property type="entry name" value="Glyas_Bleomycin-R_OHBP_Dase"/>
</dbReference>
<evidence type="ECO:0000313" key="2">
    <source>
        <dbReference type="EMBL" id="HJA89885.1"/>
    </source>
</evidence>
<reference evidence="2" key="2">
    <citation type="submission" date="2021-04" db="EMBL/GenBank/DDBJ databases">
        <authorList>
            <person name="Gilroy R."/>
        </authorList>
    </citation>
    <scope>NUCLEOTIDE SEQUENCE</scope>
    <source>
        <strain evidence="2">CHK171-505</strain>
    </source>
</reference>
<dbReference type="PANTHER" id="PTHR33990">
    <property type="entry name" value="PROTEIN YJDN-RELATED"/>
    <property type="match status" value="1"/>
</dbReference>
<dbReference type="Pfam" id="PF06983">
    <property type="entry name" value="3-dmu-9_3-mt"/>
    <property type="match status" value="2"/>
</dbReference>
<dbReference type="Gene3D" id="3.30.720.110">
    <property type="match status" value="1"/>
</dbReference>
<sequence length="298" mass="34046">MQKLVPNLWYDTQALEAAQFYTSLFDDSRINWTTIVEDTPSGDSEQLSFTLAGLEFFAISAGPYFTFNPAISLTVRCSQKEEVDRLFEHLSEGGQVMMELGSYPFSDRYVWLSDRFGLSWQLLYTEEAFDQKIVPSLMFVGDQHSRAEAALKTYTALFPDSHIHKMDYYDEGMGEEFEGALALSSVELAGVELTAMDGGKSMHDFQFNEAISFMVYCEDQQELDYYWNSLSAVPEAEECGWLKDQYGVSWQIVPRELDQLFLSDDQEAVKRMLAALLKMKKISIEEVRMAFDGEDDEA</sequence>
<evidence type="ECO:0000259" key="1">
    <source>
        <dbReference type="Pfam" id="PF06983"/>
    </source>
</evidence>
<dbReference type="CDD" id="cd06588">
    <property type="entry name" value="PhnB_like"/>
    <property type="match status" value="2"/>
</dbReference>
<comment type="caution">
    <text evidence="2">The sequence shown here is derived from an EMBL/GenBank/DDBJ whole genome shotgun (WGS) entry which is preliminary data.</text>
</comment>
<accession>A0A9D2HYV2</accession>
<dbReference type="AlphaFoldDB" id="A0A9D2HYV2"/>
<protein>
    <submittedName>
        <fullName evidence="2">VOC family protein</fullName>
    </submittedName>
</protein>
<dbReference type="Gene3D" id="3.10.180.10">
    <property type="entry name" value="2,3-Dihydroxybiphenyl 1,2-Dioxygenase, domain 1"/>
    <property type="match status" value="1"/>
</dbReference>